<dbReference type="AlphaFoldDB" id="A0A1F5ETA9"/>
<dbReference type="EMBL" id="MFAD01000014">
    <property type="protein sequence ID" value="OGD70476.1"/>
    <property type="molecule type" value="Genomic_DNA"/>
</dbReference>
<dbReference type="Proteomes" id="UP000186545">
    <property type="component" value="Unassembled WGS sequence"/>
</dbReference>
<organism evidence="1 2">
    <name type="scientific">Candidatus Campbellbacteria bacterium RIFCSPLOWO2_02_FULL_35_11</name>
    <dbReference type="NCBI Taxonomy" id="1797581"/>
    <lineage>
        <taxon>Bacteria</taxon>
        <taxon>Candidatus Campbelliibacteriota</taxon>
    </lineage>
</organism>
<evidence type="ECO:0000313" key="1">
    <source>
        <dbReference type="EMBL" id="OGD70476.1"/>
    </source>
</evidence>
<protein>
    <submittedName>
        <fullName evidence="1">Uncharacterized protein</fullName>
    </submittedName>
</protein>
<proteinExistence type="predicted"/>
<gene>
    <name evidence="1" type="ORF">A3I18_00490</name>
</gene>
<reference evidence="1 2" key="1">
    <citation type="journal article" date="2016" name="Nat. Commun.">
        <title>Thousands of microbial genomes shed light on interconnected biogeochemical processes in an aquifer system.</title>
        <authorList>
            <person name="Anantharaman K."/>
            <person name="Brown C.T."/>
            <person name="Hug L.A."/>
            <person name="Sharon I."/>
            <person name="Castelle C.J."/>
            <person name="Probst A.J."/>
            <person name="Thomas B.C."/>
            <person name="Singh A."/>
            <person name="Wilkins M.J."/>
            <person name="Karaoz U."/>
            <person name="Brodie E.L."/>
            <person name="Williams K.H."/>
            <person name="Hubbard S.S."/>
            <person name="Banfield J.F."/>
        </authorList>
    </citation>
    <scope>NUCLEOTIDE SEQUENCE [LARGE SCALE GENOMIC DNA]</scope>
</reference>
<comment type="caution">
    <text evidence="1">The sequence shown here is derived from an EMBL/GenBank/DDBJ whole genome shotgun (WGS) entry which is preliminary data.</text>
</comment>
<evidence type="ECO:0000313" key="2">
    <source>
        <dbReference type="Proteomes" id="UP000186545"/>
    </source>
</evidence>
<sequence length="107" mass="12191">MSKEREISLGGSNERLKKGIYEASAKIFQDTENLALCINITNTKIDKVVVSEWFNIEILNHDEKTENWLALVVARNMLTSIIAGRRGKRDEVQEGWKKLMEALGVDK</sequence>
<accession>A0A1F5ETA9</accession>
<name>A0A1F5ETA9_9BACT</name>